<dbReference type="Proteomes" id="UP000037035">
    <property type="component" value="Unassembled WGS sequence"/>
</dbReference>
<accession>A0A0L6UG63</accession>
<evidence type="ECO:0000313" key="2">
    <source>
        <dbReference type="Proteomes" id="UP000037035"/>
    </source>
</evidence>
<dbReference type="VEuPathDB" id="FungiDB:VP01_6570g1"/>
<dbReference type="PANTHER" id="PTHR48472">
    <property type="entry name" value="TC1-LIKE TRANSPOSASE DDE DOMAIN-CONTAINING PROTEIN"/>
    <property type="match status" value="1"/>
</dbReference>
<gene>
    <name evidence="1" type="ORF">VP01_6570g1</name>
</gene>
<evidence type="ECO:0000313" key="1">
    <source>
        <dbReference type="EMBL" id="KNZ47252.1"/>
    </source>
</evidence>
<proteinExistence type="predicted"/>
<dbReference type="PANTHER" id="PTHR48472:SF1">
    <property type="entry name" value="TC1-LIKE TRANSPOSASE DDE DOMAIN-CONTAINING PROTEIN"/>
    <property type="match status" value="1"/>
</dbReference>
<keyword evidence="2" id="KW-1185">Reference proteome</keyword>
<feature type="non-terminal residue" evidence="1">
    <location>
        <position position="1"/>
    </location>
</feature>
<reference evidence="1 2" key="1">
    <citation type="submission" date="2015-08" db="EMBL/GenBank/DDBJ databases">
        <title>Next Generation Sequencing and Analysis of the Genome of Puccinia sorghi L Schw, the Causal Agent of Maize Common Rust.</title>
        <authorList>
            <person name="Rochi L."/>
            <person name="Burguener G."/>
            <person name="Darino M."/>
            <person name="Turjanski A."/>
            <person name="Kreff E."/>
            <person name="Dieguez M.J."/>
            <person name="Sacco F."/>
        </authorList>
    </citation>
    <scope>NUCLEOTIDE SEQUENCE [LARGE SCALE GENOMIC DNA]</scope>
    <source>
        <strain evidence="1 2">RO10H11247</strain>
    </source>
</reference>
<dbReference type="EMBL" id="LAVV01011908">
    <property type="protein sequence ID" value="KNZ47252.1"/>
    <property type="molecule type" value="Genomic_DNA"/>
</dbReference>
<dbReference type="AlphaFoldDB" id="A0A0L6UG63"/>
<organism evidence="1 2">
    <name type="scientific">Puccinia sorghi</name>
    <dbReference type="NCBI Taxonomy" id="27349"/>
    <lineage>
        <taxon>Eukaryota</taxon>
        <taxon>Fungi</taxon>
        <taxon>Dikarya</taxon>
        <taxon>Basidiomycota</taxon>
        <taxon>Pucciniomycotina</taxon>
        <taxon>Pucciniomycetes</taxon>
        <taxon>Pucciniales</taxon>
        <taxon>Pucciniaceae</taxon>
        <taxon>Puccinia</taxon>
    </lineage>
</organism>
<protein>
    <submittedName>
        <fullName evidence="1">Uncharacterized protein</fullName>
    </submittedName>
</protein>
<name>A0A0L6UG63_9BASI</name>
<sequence length="98" mass="11461">PLQSKWLLGQKNSCQSLNQWINLYNETKSLLKYKFSLSLEEIQEHLYDHSINLLSIESVHENLVNHLEITLKKAVTVNCCNCLVKNSLFLPICYYFTN</sequence>
<comment type="caution">
    <text evidence="1">The sequence shown here is derived from an EMBL/GenBank/DDBJ whole genome shotgun (WGS) entry which is preliminary data.</text>
</comment>